<feature type="compositionally biased region" description="Polar residues" evidence="2">
    <location>
        <begin position="1"/>
        <end position="11"/>
    </location>
</feature>
<dbReference type="AlphaFoldDB" id="A0AAV5LH98"/>
<keyword evidence="1" id="KW-0175">Coiled coil</keyword>
<feature type="compositionally biased region" description="Polar residues" evidence="2">
    <location>
        <begin position="98"/>
        <end position="108"/>
    </location>
</feature>
<feature type="region of interest" description="Disordered" evidence="2">
    <location>
        <begin position="1"/>
        <end position="46"/>
    </location>
</feature>
<dbReference type="EMBL" id="BPVZ01000115">
    <property type="protein sequence ID" value="GKV36279.1"/>
    <property type="molecule type" value="Genomic_DNA"/>
</dbReference>
<gene>
    <name evidence="3" type="ORF">SLEP1_g44428</name>
</gene>
<proteinExistence type="predicted"/>
<comment type="caution">
    <text evidence="3">The sequence shown here is derived from an EMBL/GenBank/DDBJ whole genome shotgun (WGS) entry which is preliminary data.</text>
</comment>
<feature type="coiled-coil region" evidence="1">
    <location>
        <begin position="458"/>
        <end position="578"/>
    </location>
</feature>
<evidence type="ECO:0000313" key="4">
    <source>
        <dbReference type="Proteomes" id="UP001054252"/>
    </source>
</evidence>
<evidence type="ECO:0000313" key="3">
    <source>
        <dbReference type="EMBL" id="GKV36279.1"/>
    </source>
</evidence>
<keyword evidence="4" id="KW-1185">Reference proteome</keyword>
<evidence type="ECO:0000256" key="1">
    <source>
        <dbReference type="SAM" id="Coils"/>
    </source>
</evidence>
<feature type="region of interest" description="Disordered" evidence="2">
    <location>
        <begin position="667"/>
        <end position="720"/>
    </location>
</feature>
<reference evidence="3 4" key="1">
    <citation type="journal article" date="2021" name="Commun. Biol.">
        <title>The genome of Shorea leprosula (Dipterocarpaceae) highlights the ecological relevance of drought in aseasonal tropical rainforests.</title>
        <authorList>
            <person name="Ng K.K.S."/>
            <person name="Kobayashi M.J."/>
            <person name="Fawcett J.A."/>
            <person name="Hatakeyama M."/>
            <person name="Paape T."/>
            <person name="Ng C.H."/>
            <person name="Ang C.C."/>
            <person name="Tnah L.H."/>
            <person name="Lee C.T."/>
            <person name="Nishiyama T."/>
            <person name="Sese J."/>
            <person name="O'Brien M.J."/>
            <person name="Copetti D."/>
            <person name="Mohd Noor M.I."/>
            <person name="Ong R.C."/>
            <person name="Putra M."/>
            <person name="Sireger I.Z."/>
            <person name="Indrioko S."/>
            <person name="Kosugi Y."/>
            <person name="Izuno A."/>
            <person name="Isagi Y."/>
            <person name="Lee S.L."/>
            <person name="Shimizu K.K."/>
        </authorList>
    </citation>
    <scope>NUCLEOTIDE SEQUENCE [LARGE SCALE GENOMIC DNA]</scope>
    <source>
        <strain evidence="3">214</strain>
    </source>
</reference>
<protein>
    <submittedName>
        <fullName evidence="3">Uncharacterized protein</fullName>
    </submittedName>
</protein>
<evidence type="ECO:0000256" key="2">
    <source>
        <dbReference type="SAM" id="MobiDB-lite"/>
    </source>
</evidence>
<feature type="region of interest" description="Disordered" evidence="2">
    <location>
        <begin position="296"/>
        <end position="315"/>
    </location>
</feature>
<dbReference type="Proteomes" id="UP001054252">
    <property type="component" value="Unassembled WGS sequence"/>
</dbReference>
<name>A0AAV5LH98_9ROSI</name>
<accession>A0AAV5LH98</accession>
<sequence>MRRPQPQNDLRSLSKHGAKTELQQNESHMCDERSASSLKNKAPDCKHYSYTSISGKMDFFRELRELRGNQGREEEEEGVISVEPIAMIVPSALPETITPESSASSNARDNGGDHHTSPSSSSSSRETPNREEETGNVVGDEPSLPVVGEWENRVITGRLSNLRKAPKELPSDFKFRVVLHHEVADNAPSISRMKGLHGVTGGLDTSVPDAQQHKVHHRLYAVVCEVGGTDEGDSVQVAILVSTVPKLQSGEVEEAVHFRSRHAHRKNKQRPHYSAILMARAKCISFLKGNVKEPRAPKVARQAAPLRDRHDLTSGRPQRCSLAARHIVDQAWRPGRGPSIELKLRLLVHAGMHALPTVAVRSSNAPSATVRAAAEPAPASTSVSAPRIAYPEGFSYVKMDCQPTMVQGMQSFVPLVDRQRARTFVQQHGGQVAMVKLMDAFSYAVALFESEQGARSQNSKLSANCKQLAAEKASLVDNVNRLQGLEMATRAASAESRAEELSSRNNELREELERARAEKESRIQVAKDEAARVKEQAKKAKAKRDHALNELSSLRRQVTQAAQNLNEAEEALNRVKASNGRFVGIARAQGAEWLVGSAAFQDAVAVASANMTTEIYNEIRGKVLQHRPDFPIRELVFFDGEDLDEQGKSLAPLADTTVRLRWELNEEGEPLSTHPSSQPVVVRARSPVSAPACEPTSQPSLARSSPPAANASMPVDLTDD</sequence>
<organism evidence="3 4">
    <name type="scientific">Rubroshorea leprosula</name>
    <dbReference type="NCBI Taxonomy" id="152421"/>
    <lineage>
        <taxon>Eukaryota</taxon>
        <taxon>Viridiplantae</taxon>
        <taxon>Streptophyta</taxon>
        <taxon>Embryophyta</taxon>
        <taxon>Tracheophyta</taxon>
        <taxon>Spermatophyta</taxon>
        <taxon>Magnoliopsida</taxon>
        <taxon>eudicotyledons</taxon>
        <taxon>Gunneridae</taxon>
        <taxon>Pentapetalae</taxon>
        <taxon>rosids</taxon>
        <taxon>malvids</taxon>
        <taxon>Malvales</taxon>
        <taxon>Dipterocarpaceae</taxon>
        <taxon>Rubroshorea</taxon>
    </lineage>
</organism>
<feature type="compositionally biased region" description="Low complexity" evidence="2">
    <location>
        <begin position="117"/>
        <end position="126"/>
    </location>
</feature>
<feature type="region of interest" description="Disordered" evidence="2">
    <location>
        <begin position="96"/>
        <end position="145"/>
    </location>
</feature>